<sequence>MANSPSVKTATVLLLCILVAAGILNTAASAADAATSMCPDHVADNDATLLLAQLRELDDEDARLAVELAAGGDGAGGDLCPGNCQKCLVKCAASCVADIVTPPAFVACFLKCAVLNTCFLKK</sequence>
<feature type="signal peptide" evidence="1">
    <location>
        <begin position="1"/>
        <end position="30"/>
    </location>
</feature>
<dbReference type="EnsemblPlants" id="LPERR09G06810.1">
    <property type="protein sequence ID" value="LPERR09G06810.1"/>
    <property type="gene ID" value="LPERR09G06810"/>
</dbReference>
<dbReference type="Gramene" id="LPERR09G06810.1">
    <property type="protein sequence ID" value="LPERR09G06810.1"/>
    <property type="gene ID" value="LPERR09G06810"/>
</dbReference>
<reference evidence="2" key="3">
    <citation type="submission" date="2015-04" db="UniProtKB">
        <authorList>
            <consortium name="EnsemblPlants"/>
        </authorList>
    </citation>
    <scope>IDENTIFICATION</scope>
</reference>
<accession>A0A0D9XDL0</accession>
<reference evidence="3" key="2">
    <citation type="submission" date="2013-12" db="EMBL/GenBank/DDBJ databases">
        <authorList>
            <person name="Yu Y."/>
            <person name="Lee S."/>
            <person name="de Baynast K."/>
            <person name="Wissotski M."/>
            <person name="Liu L."/>
            <person name="Talag J."/>
            <person name="Goicoechea J."/>
            <person name="Angelova A."/>
            <person name="Jetty R."/>
            <person name="Kudrna D."/>
            <person name="Golser W."/>
            <person name="Rivera L."/>
            <person name="Zhang J."/>
            <person name="Wing R."/>
        </authorList>
    </citation>
    <scope>NUCLEOTIDE SEQUENCE</scope>
</reference>
<dbReference type="HOGENOM" id="CLU_1952136_0_0_1"/>
<keyword evidence="3" id="KW-1185">Reference proteome</keyword>
<organism evidence="2 3">
    <name type="scientific">Leersia perrieri</name>
    <dbReference type="NCBI Taxonomy" id="77586"/>
    <lineage>
        <taxon>Eukaryota</taxon>
        <taxon>Viridiplantae</taxon>
        <taxon>Streptophyta</taxon>
        <taxon>Embryophyta</taxon>
        <taxon>Tracheophyta</taxon>
        <taxon>Spermatophyta</taxon>
        <taxon>Magnoliopsida</taxon>
        <taxon>Liliopsida</taxon>
        <taxon>Poales</taxon>
        <taxon>Poaceae</taxon>
        <taxon>BOP clade</taxon>
        <taxon>Oryzoideae</taxon>
        <taxon>Oryzeae</taxon>
        <taxon>Oryzinae</taxon>
        <taxon>Leersia</taxon>
    </lineage>
</organism>
<keyword evidence="1" id="KW-0732">Signal</keyword>
<evidence type="ECO:0000313" key="2">
    <source>
        <dbReference type="EnsemblPlants" id="LPERR09G06810.1"/>
    </source>
</evidence>
<reference evidence="2 3" key="1">
    <citation type="submission" date="2012-08" db="EMBL/GenBank/DDBJ databases">
        <title>Oryza genome evolution.</title>
        <authorList>
            <person name="Wing R.A."/>
        </authorList>
    </citation>
    <scope>NUCLEOTIDE SEQUENCE</scope>
</reference>
<evidence type="ECO:0000313" key="3">
    <source>
        <dbReference type="Proteomes" id="UP000032180"/>
    </source>
</evidence>
<name>A0A0D9XDL0_9ORYZ</name>
<dbReference type="Proteomes" id="UP000032180">
    <property type="component" value="Chromosome 9"/>
</dbReference>
<feature type="chain" id="PRO_5002350132" evidence="1">
    <location>
        <begin position="31"/>
        <end position="122"/>
    </location>
</feature>
<dbReference type="AlphaFoldDB" id="A0A0D9XDL0"/>
<proteinExistence type="predicted"/>
<evidence type="ECO:0000256" key="1">
    <source>
        <dbReference type="SAM" id="SignalP"/>
    </source>
</evidence>
<protein>
    <submittedName>
        <fullName evidence="2">Uncharacterized protein</fullName>
    </submittedName>
</protein>